<dbReference type="Pfam" id="PF03099">
    <property type="entry name" value="BPL_LplA_LipB"/>
    <property type="match status" value="1"/>
</dbReference>
<dbReference type="PANTHER" id="PTHR12835">
    <property type="entry name" value="BIOTIN PROTEIN LIGASE"/>
    <property type="match status" value="1"/>
</dbReference>
<dbReference type="GeneID" id="87106203"/>
<sequence length="267" mass="30063">MLLKGQRRFDVFRQIHSDFEDEIPTMMVGENIVSFSEIDSTNVYAKNNLDKLPSGTVVWALSQTSGYGRHNSFWYSNKGGLWFSIVFKPSLIREPNEYTKVVSVAVAETMIKMGINSVGIKWPNDVLIGKRKVAGILTEAIFSGISVNAIVVGVGINVNNELPEEIRQIAISLGMVINKHISLEMLLDKVLKRVEFLRKNYLIRGKNRYLTRRWKKYLAFAEKDEITVSLPNGEKITGIINSITPSSLCLEREDGVILEINSGEILL</sequence>
<dbReference type="PROSITE" id="PS51733">
    <property type="entry name" value="BPL_LPL_CATALYTIC"/>
    <property type="match status" value="1"/>
</dbReference>
<evidence type="ECO:0000313" key="4">
    <source>
        <dbReference type="Proteomes" id="UP000002881"/>
    </source>
</evidence>
<reference evidence="3 4" key="1">
    <citation type="journal article" date="2012" name="Genome Biol. Evol.">
        <title>Genome Sequence of the Mesophilic Thermotogales Bacterium Mesotoga prima MesG1.Ag.4.2 Reveals the Largest Thermotogales Genome To Date.</title>
        <authorList>
            <person name="Zhaxybayeva O."/>
            <person name="Swithers K.S."/>
            <person name="Foght J."/>
            <person name="Green A.G."/>
            <person name="Bruce D."/>
            <person name="Detter C."/>
            <person name="Han S."/>
            <person name="Teshima H."/>
            <person name="Han J."/>
            <person name="Woyke T."/>
            <person name="Pitluck S."/>
            <person name="Nolan M."/>
            <person name="Ivanova N."/>
            <person name="Pati A."/>
            <person name="Land M.L."/>
            <person name="Dlutek M."/>
            <person name="Doolittle W.F."/>
            <person name="Noll K.M."/>
            <person name="Nesbo C.L."/>
        </authorList>
    </citation>
    <scope>NUCLEOTIDE SEQUENCE [LARGE SCALE GENOMIC DNA]</scope>
    <source>
        <strain evidence="4">mesG1.Ag.4.2</strain>
    </source>
</reference>
<dbReference type="Proteomes" id="UP000002881">
    <property type="component" value="Chromosome"/>
</dbReference>
<dbReference type="CDD" id="cd16442">
    <property type="entry name" value="BPL"/>
    <property type="match status" value="1"/>
</dbReference>
<keyword evidence="4" id="KW-1185">Reference proteome</keyword>
<dbReference type="InterPro" id="IPR004143">
    <property type="entry name" value="BPL_LPL_catalytic"/>
</dbReference>
<dbReference type="AlphaFoldDB" id="I2F2C5"/>
<dbReference type="GO" id="GO:0004077">
    <property type="term" value="F:biotin--[biotin carboxyl-carrier protein] ligase activity"/>
    <property type="evidence" value="ECO:0007669"/>
    <property type="project" value="InterPro"/>
</dbReference>
<keyword evidence="1 3" id="KW-0436">Ligase</keyword>
<accession>I2F2C5</accession>
<dbReference type="SUPFAM" id="SSF55681">
    <property type="entry name" value="Class II aaRS and biotin synthetases"/>
    <property type="match status" value="1"/>
</dbReference>
<dbReference type="PANTHER" id="PTHR12835:SF5">
    <property type="entry name" value="BIOTIN--PROTEIN LIGASE"/>
    <property type="match status" value="1"/>
</dbReference>
<evidence type="ECO:0000256" key="1">
    <source>
        <dbReference type="ARBA" id="ARBA00022598"/>
    </source>
</evidence>
<dbReference type="Gene3D" id="3.30.930.10">
    <property type="entry name" value="Bira Bifunctional Protein, Domain 2"/>
    <property type="match status" value="1"/>
</dbReference>
<feature type="domain" description="BPL/LPL catalytic" evidence="2">
    <location>
        <begin position="20"/>
        <end position="202"/>
    </location>
</feature>
<proteinExistence type="predicted"/>
<organism evidence="3 4">
    <name type="scientific">Mesotoga prima MesG1.Ag.4.2</name>
    <dbReference type="NCBI Taxonomy" id="660470"/>
    <lineage>
        <taxon>Bacteria</taxon>
        <taxon>Thermotogati</taxon>
        <taxon>Thermotogota</taxon>
        <taxon>Thermotogae</taxon>
        <taxon>Kosmotogales</taxon>
        <taxon>Kosmotogaceae</taxon>
        <taxon>Mesotoga</taxon>
    </lineage>
</organism>
<dbReference type="RefSeq" id="WP_014730213.1">
    <property type="nucleotide sequence ID" value="NC_017934.1"/>
</dbReference>
<evidence type="ECO:0000259" key="2">
    <source>
        <dbReference type="PROSITE" id="PS51733"/>
    </source>
</evidence>
<dbReference type="NCBIfam" id="TIGR00121">
    <property type="entry name" value="birA_ligase"/>
    <property type="match status" value="1"/>
</dbReference>
<dbReference type="STRING" id="660470.Theba_0349"/>
<dbReference type="eggNOG" id="COG0340">
    <property type="taxonomic scope" value="Bacteria"/>
</dbReference>
<dbReference type="InterPro" id="IPR045864">
    <property type="entry name" value="aa-tRNA-synth_II/BPL/LPL"/>
</dbReference>
<dbReference type="GO" id="GO:0005737">
    <property type="term" value="C:cytoplasm"/>
    <property type="evidence" value="ECO:0007669"/>
    <property type="project" value="TreeGrafter"/>
</dbReference>
<evidence type="ECO:0000313" key="3">
    <source>
        <dbReference type="EMBL" id="AFK06078.1"/>
    </source>
</evidence>
<dbReference type="KEGG" id="mpg:Theba_0349"/>
<name>I2F2C5_9BACT</name>
<dbReference type="HOGENOM" id="CLU_051096_3_0_0"/>
<gene>
    <name evidence="3" type="ORF">Theba_0349</name>
</gene>
<dbReference type="InterPro" id="IPR004408">
    <property type="entry name" value="Biotin_CoA_COase_ligase"/>
</dbReference>
<dbReference type="EMBL" id="CP003532">
    <property type="protein sequence ID" value="AFK06078.1"/>
    <property type="molecule type" value="Genomic_DNA"/>
</dbReference>
<protein>
    <submittedName>
        <fullName evidence="3">BirA, biotin-(Acetyl-CoA-carboxylase) ligase</fullName>
    </submittedName>
</protein>